<dbReference type="RefSeq" id="WP_088560267.1">
    <property type="nucleotide sequence ID" value="NZ_FYEH01000003.1"/>
</dbReference>
<name>A0A212QR02_9PROT</name>
<dbReference type="InterPro" id="IPR000847">
    <property type="entry name" value="LysR_HTH_N"/>
</dbReference>
<dbReference type="OrthoDB" id="9794694at2"/>
<dbReference type="PROSITE" id="PS50931">
    <property type="entry name" value="HTH_LYSR"/>
    <property type="match status" value="1"/>
</dbReference>
<dbReference type="InterPro" id="IPR036390">
    <property type="entry name" value="WH_DNA-bd_sf"/>
</dbReference>
<sequence>MPSNRRSLPPLNALRAFEAAARLGSFKDAATELGVTHGAISRHVRLLEDWLGPPALFRRLNRLVVLTPTGRALLAEAGPMLDRLAAAVEQHRSGGDSPPPAVLHVNALATFSLRWLLPRLAQFRDRHPGIEVRLSTSTESVDALSDPYDVIIRGGPDTYYGFTCHFFLSESRLPICSPDLLERQPLADLSDLRSHTLIHASSLPRVWPDWLRAAGMPELRTASSLTLDHFYLTIQAALAGLGVAMGPTALVADDLATGRLIAPFPDMTLPTRGYHAYLPDARADDRSALCFCRWLEEMGAADAPGADGPKERLSP</sequence>
<keyword evidence="4" id="KW-0804">Transcription</keyword>
<proteinExistence type="inferred from homology"/>
<dbReference type="InterPro" id="IPR058163">
    <property type="entry name" value="LysR-type_TF_proteobact-type"/>
</dbReference>
<evidence type="ECO:0000313" key="6">
    <source>
        <dbReference type="EMBL" id="SNB61976.1"/>
    </source>
</evidence>
<dbReference type="GO" id="GO:0006351">
    <property type="term" value="P:DNA-templated transcription"/>
    <property type="evidence" value="ECO:0007669"/>
    <property type="project" value="TreeGrafter"/>
</dbReference>
<dbReference type="Gene3D" id="1.10.10.10">
    <property type="entry name" value="Winged helix-like DNA-binding domain superfamily/Winged helix DNA-binding domain"/>
    <property type="match status" value="1"/>
</dbReference>
<evidence type="ECO:0000256" key="2">
    <source>
        <dbReference type="ARBA" id="ARBA00023015"/>
    </source>
</evidence>
<dbReference type="Gene3D" id="3.40.190.10">
    <property type="entry name" value="Periplasmic binding protein-like II"/>
    <property type="match status" value="2"/>
</dbReference>
<dbReference type="Pfam" id="PF03466">
    <property type="entry name" value="LysR_substrate"/>
    <property type="match status" value="1"/>
</dbReference>
<reference evidence="6 7" key="1">
    <citation type="submission" date="2017-06" db="EMBL/GenBank/DDBJ databases">
        <authorList>
            <person name="Kim H.J."/>
            <person name="Triplett B.A."/>
        </authorList>
    </citation>
    <scope>NUCLEOTIDE SEQUENCE [LARGE SCALE GENOMIC DNA]</scope>
    <source>
        <strain evidence="6 7">B29T1</strain>
    </source>
</reference>
<dbReference type="SUPFAM" id="SSF53850">
    <property type="entry name" value="Periplasmic binding protein-like II"/>
    <property type="match status" value="1"/>
</dbReference>
<evidence type="ECO:0000256" key="1">
    <source>
        <dbReference type="ARBA" id="ARBA00009437"/>
    </source>
</evidence>
<dbReference type="AlphaFoldDB" id="A0A212QR02"/>
<keyword evidence="7" id="KW-1185">Reference proteome</keyword>
<evidence type="ECO:0000256" key="4">
    <source>
        <dbReference type="ARBA" id="ARBA00023163"/>
    </source>
</evidence>
<dbReference type="Pfam" id="PF00126">
    <property type="entry name" value="HTH_1"/>
    <property type="match status" value="1"/>
</dbReference>
<feature type="domain" description="HTH lysR-type" evidence="5">
    <location>
        <begin position="9"/>
        <end position="67"/>
    </location>
</feature>
<dbReference type="PANTHER" id="PTHR30537:SF74">
    <property type="entry name" value="HTH-TYPE TRANSCRIPTIONAL REGULATOR TRPI"/>
    <property type="match status" value="1"/>
</dbReference>
<accession>A0A212QR02</accession>
<dbReference type="InterPro" id="IPR036388">
    <property type="entry name" value="WH-like_DNA-bd_sf"/>
</dbReference>
<dbReference type="EMBL" id="FYEH01000003">
    <property type="protein sequence ID" value="SNB61976.1"/>
    <property type="molecule type" value="Genomic_DNA"/>
</dbReference>
<dbReference type="GO" id="GO:0003700">
    <property type="term" value="F:DNA-binding transcription factor activity"/>
    <property type="evidence" value="ECO:0007669"/>
    <property type="project" value="InterPro"/>
</dbReference>
<keyword evidence="3" id="KW-0238">DNA-binding</keyword>
<evidence type="ECO:0000313" key="7">
    <source>
        <dbReference type="Proteomes" id="UP000197065"/>
    </source>
</evidence>
<dbReference type="SUPFAM" id="SSF46785">
    <property type="entry name" value="Winged helix' DNA-binding domain"/>
    <property type="match status" value="1"/>
</dbReference>
<dbReference type="CDD" id="cd08432">
    <property type="entry name" value="PBP2_GcdR_TrpI_HvrB_AmpR_like"/>
    <property type="match status" value="1"/>
</dbReference>
<organism evidence="6 7">
    <name type="scientific">Arboricoccus pini</name>
    <dbReference type="NCBI Taxonomy" id="1963835"/>
    <lineage>
        <taxon>Bacteria</taxon>
        <taxon>Pseudomonadati</taxon>
        <taxon>Pseudomonadota</taxon>
        <taxon>Alphaproteobacteria</taxon>
        <taxon>Geminicoccales</taxon>
        <taxon>Geminicoccaceae</taxon>
        <taxon>Arboricoccus</taxon>
    </lineage>
</organism>
<keyword evidence="2" id="KW-0805">Transcription regulation</keyword>
<dbReference type="GO" id="GO:0043565">
    <property type="term" value="F:sequence-specific DNA binding"/>
    <property type="evidence" value="ECO:0007669"/>
    <property type="project" value="TreeGrafter"/>
</dbReference>
<dbReference type="InterPro" id="IPR005119">
    <property type="entry name" value="LysR_subst-bd"/>
</dbReference>
<evidence type="ECO:0000256" key="3">
    <source>
        <dbReference type="ARBA" id="ARBA00023125"/>
    </source>
</evidence>
<dbReference type="PANTHER" id="PTHR30537">
    <property type="entry name" value="HTH-TYPE TRANSCRIPTIONAL REGULATOR"/>
    <property type="match status" value="1"/>
</dbReference>
<dbReference type="FunFam" id="3.40.190.10:FF:000017">
    <property type="entry name" value="Glycine cleavage system transcriptional activator"/>
    <property type="match status" value="1"/>
</dbReference>
<evidence type="ECO:0000259" key="5">
    <source>
        <dbReference type="PROSITE" id="PS50931"/>
    </source>
</evidence>
<comment type="similarity">
    <text evidence="1">Belongs to the LysR transcriptional regulatory family.</text>
</comment>
<dbReference type="Proteomes" id="UP000197065">
    <property type="component" value="Unassembled WGS sequence"/>
</dbReference>
<gene>
    <name evidence="6" type="ORF">SAMN07250955_1032</name>
</gene>
<protein>
    <submittedName>
        <fullName evidence="6">Transcriptional regulator, LysR family</fullName>
    </submittedName>
</protein>